<dbReference type="InterPro" id="IPR011990">
    <property type="entry name" value="TPR-like_helical_dom_sf"/>
</dbReference>
<accession>A0ABP7AI56</accession>
<dbReference type="SUPFAM" id="SSF48452">
    <property type="entry name" value="TPR-like"/>
    <property type="match status" value="1"/>
</dbReference>
<evidence type="ECO:0000259" key="4">
    <source>
        <dbReference type="PROSITE" id="PS50043"/>
    </source>
</evidence>
<sequence>MEPVRPSNPMTDTSPDPTDALVGRDTELALLLDALSDADHATGAAHLLLGDAGIGKTAMLDAVTEAAHGRGALVLSCRGMRMRSSVGFAGLHELLLPVLDLLPALPQRQRAAIEIAFGIADGTAADRLVTSIATLSLIEEAASTRTVLIVVDDLQWVDPSTADIVLFLASRLAGTRALLLATARPETGEPDVEASFTRVTALTPLGTDDAGALLARRAPELSPTARARVMAQSQGNPLALGELAAAAGDEPRADGLTARTPLTRRLERAFLTETLALPDATQRALLVASIGEDAPAFEVLAAAARLGLGSESFGPAERAGLVRTSGGRIRFRHPLISSSVHSAADPELIHEVNAALAAATADDLRRARYRAASGLGADETLARELEDVAAASSRRGATSESAALWRTAATHSPGTADRARRLAYAGEMSRQAGASASAGELTAEAEALSDDAGVRLQTARTEWMLALTVGTPARSAAELLDLAHTLGATSASASRVEVLVWAAVRCYLRVDDSPQVHDAVRAALEASQTAEGTRADVVRRIGLALMGGRPLDDVGRAIEVLRRDLGETDPTLLNCLAFAVEDTTDLEAAIGVWSAEIDLFHATGRAGDETVGLAGRSVAHVTANCLAEGLADAERALHISADLGLAVVGALAAANAARVHAARGDDVRAREALASSQALGGDHPVPRVVALAEWAQATLALGDRRPEDALAHLARTEINPPIALWAGADLAEAAVRVGRTEPVERWLEVAAAVPDPSAHLRMLIERSRALLAADDAVAAHFTAAIDHGARSRAGYDLARTHLLYGEWLRRHRRIVDAREHLFAALRGFEAHGATRWAERAAAELRAAGTVDTRVRGDVADRRAALTPQEELVADLVTRGLTNKEIADQLYLSHRTVGAHLRSVFTKVGATRRGQLVELLGSGAPAP</sequence>
<evidence type="ECO:0000256" key="3">
    <source>
        <dbReference type="SAM" id="MobiDB-lite"/>
    </source>
</evidence>
<feature type="domain" description="HTH luxR-type" evidence="4">
    <location>
        <begin position="858"/>
        <end position="923"/>
    </location>
</feature>
<dbReference type="PANTHER" id="PTHR16305:SF35">
    <property type="entry name" value="TRANSCRIPTIONAL ACTIVATOR DOMAIN"/>
    <property type="match status" value="1"/>
</dbReference>
<evidence type="ECO:0000313" key="5">
    <source>
        <dbReference type="EMBL" id="GAA3632618.1"/>
    </source>
</evidence>
<dbReference type="InterPro" id="IPR041664">
    <property type="entry name" value="AAA_16"/>
</dbReference>
<organism evidence="5 6">
    <name type="scientific">Microbacterium awajiense</name>
    <dbReference type="NCBI Taxonomy" id="415214"/>
    <lineage>
        <taxon>Bacteria</taxon>
        <taxon>Bacillati</taxon>
        <taxon>Actinomycetota</taxon>
        <taxon>Actinomycetes</taxon>
        <taxon>Micrococcales</taxon>
        <taxon>Microbacteriaceae</taxon>
        <taxon>Microbacterium</taxon>
    </lineage>
</organism>
<feature type="region of interest" description="Disordered" evidence="3">
    <location>
        <begin position="1"/>
        <end position="20"/>
    </location>
</feature>
<dbReference type="SUPFAM" id="SSF52540">
    <property type="entry name" value="P-loop containing nucleoside triphosphate hydrolases"/>
    <property type="match status" value="1"/>
</dbReference>
<keyword evidence="2" id="KW-0067">ATP-binding</keyword>
<evidence type="ECO:0000256" key="2">
    <source>
        <dbReference type="ARBA" id="ARBA00022840"/>
    </source>
</evidence>
<dbReference type="Pfam" id="PF13191">
    <property type="entry name" value="AAA_16"/>
    <property type="match status" value="1"/>
</dbReference>
<dbReference type="SUPFAM" id="SSF46894">
    <property type="entry name" value="C-terminal effector domain of the bipartite response regulators"/>
    <property type="match status" value="1"/>
</dbReference>
<dbReference type="Gene3D" id="1.10.10.10">
    <property type="entry name" value="Winged helix-like DNA-binding domain superfamily/Winged helix DNA-binding domain"/>
    <property type="match status" value="1"/>
</dbReference>
<dbReference type="Gene3D" id="3.40.50.300">
    <property type="entry name" value="P-loop containing nucleotide triphosphate hydrolases"/>
    <property type="match status" value="1"/>
</dbReference>
<dbReference type="InterPro" id="IPR036388">
    <property type="entry name" value="WH-like_DNA-bd_sf"/>
</dbReference>
<dbReference type="PRINTS" id="PR00038">
    <property type="entry name" value="HTHLUXR"/>
</dbReference>
<dbReference type="EMBL" id="BAAAYU010000005">
    <property type="protein sequence ID" value="GAA3632618.1"/>
    <property type="molecule type" value="Genomic_DNA"/>
</dbReference>
<dbReference type="InterPro" id="IPR016032">
    <property type="entry name" value="Sig_transdc_resp-reg_C-effctor"/>
</dbReference>
<comment type="caution">
    <text evidence="5">The sequence shown here is derived from an EMBL/GenBank/DDBJ whole genome shotgun (WGS) entry which is preliminary data.</text>
</comment>
<evidence type="ECO:0000256" key="1">
    <source>
        <dbReference type="ARBA" id="ARBA00022741"/>
    </source>
</evidence>
<dbReference type="PROSITE" id="PS50043">
    <property type="entry name" value="HTH_LUXR_2"/>
    <property type="match status" value="1"/>
</dbReference>
<dbReference type="SMART" id="SM00421">
    <property type="entry name" value="HTH_LUXR"/>
    <property type="match status" value="1"/>
</dbReference>
<gene>
    <name evidence="5" type="ORF">GCM10022200_14440</name>
</gene>
<dbReference type="PROSITE" id="PS00622">
    <property type="entry name" value="HTH_LUXR_1"/>
    <property type="match status" value="1"/>
</dbReference>
<keyword evidence="1" id="KW-0547">Nucleotide-binding</keyword>
<dbReference type="InterPro" id="IPR000792">
    <property type="entry name" value="Tscrpt_reg_LuxR_C"/>
</dbReference>
<reference evidence="6" key="1">
    <citation type="journal article" date="2019" name="Int. J. Syst. Evol. Microbiol.">
        <title>The Global Catalogue of Microorganisms (GCM) 10K type strain sequencing project: providing services to taxonomists for standard genome sequencing and annotation.</title>
        <authorList>
            <consortium name="The Broad Institute Genomics Platform"/>
            <consortium name="The Broad Institute Genome Sequencing Center for Infectious Disease"/>
            <person name="Wu L."/>
            <person name="Ma J."/>
        </authorList>
    </citation>
    <scope>NUCLEOTIDE SEQUENCE [LARGE SCALE GENOMIC DNA]</scope>
    <source>
        <strain evidence="6">JCM 16544</strain>
    </source>
</reference>
<proteinExistence type="predicted"/>
<dbReference type="CDD" id="cd06170">
    <property type="entry name" value="LuxR_C_like"/>
    <property type="match status" value="1"/>
</dbReference>
<keyword evidence="6" id="KW-1185">Reference proteome</keyword>
<dbReference type="Pfam" id="PF00196">
    <property type="entry name" value="GerE"/>
    <property type="match status" value="1"/>
</dbReference>
<name>A0ABP7AI56_9MICO</name>
<dbReference type="Proteomes" id="UP001501697">
    <property type="component" value="Unassembled WGS sequence"/>
</dbReference>
<dbReference type="InterPro" id="IPR027417">
    <property type="entry name" value="P-loop_NTPase"/>
</dbReference>
<evidence type="ECO:0000313" key="6">
    <source>
        <dbReference type="Proteomes" id="UP001501697"/>
    </source>
</evidence>
<protein>
    <submittedName>
        <fullName evidence="5">LuxR family transcriptional regulator</fullName>
    </submittedName>
</protein>
<dbReference type="PANTHER" id="PTHR16305">
    <property type="entry name" value="TESTICULAR SOLUBLE ADENYLYL CYCLASE"/>
    <property type="match status" value="1"/>
</dbReference>